<comment type="subcellular location">
    <subcellularLocation>
        <location evidence="1">Lysosome membrane</location>
        <topology evidence="1">Lipid-anchor</topology>
        <orientation evidence="1">Cytoplasmic side</orientation>
    </subcellularLocation>
</comment>
<evidence type="ECO:0000313" key="8">
    <source>
        <dbReference type="EMBL" id="CAG9802557.1"/>
    </source>
</evidence>
<dbReference type="Pfam" id="PF10158">
    <property type="entry name" value="LOH1CR12"/>
    <property type="match status" value="1"/>
</dbReference>
<dbReference type="GO" id="GO:0032418">
    <property type="term" value="P:lysosome localization"/>
    <property type="evidence" value="ECO:0007669"/>
    <property type="project" value="InterPro"/>
</dbReference>
<comment type="similarity">
    <text evidence="2">Belongs to the BORCS5 family.</text>
</comment>
<dbReference type="GO" id="GO:0099078">
    <property type="term" value="C:BORC complex"/>
    <property type="evidence" value="ECO:0007669"/>
    <property type="project" value="TreeGrafter"/>
</dbReference>
<evidence type="ECO:0000256" key="6">
    <source>
        <dbReference type="ARBA" id="ARBA00023288"/>
    </source>
</evidence>
<keyword evidence="4" id="KW-0472">Membrane</keyword>
<dbReference type="AlphaFoldDB" id="A0A9N9WR35"/>
<dbReference type="Proteomes" id="UP001153620">
    <property type="component" value="Chromosome 2"/>
</dbReference>
<feature type="compositionally biased region" description="Polar residues" evidence="7">
    <location>
        <begin position="120"/>
        <end position="132"/>
    </location>
</feature>
<evidence type="ECO:0000256" key="3">
    <source>
        <dbReference type="ARBA" id="ARBA00022300"/>
    </source>
</evidence>
<evidence type="ECO:0000313" key="9">
    <source>
        <dbReference type="Proteomes" id="UP001153620"/>
    </source>
</evidence>
<evidence type="ECO:0000256" key="2">
    <source>
        <dbReference type="ARBA" id="ARBA00010235"/>
    </source>
</evidence>
<evidence type="ECO:0000256" key="1">
    <source>
        <dbReference type="ARBA" id="ARBA00004122"/>
    </source>
</evidence>
<reference evidence="8" key="2">
    <citation type="submission" date="2022-10" db="EMBL/GenBank/DDBJ databases">
        <authorList>
            <consortium name="ENA_rothamsted_submissions"/>
            <consortium name="culmorum"/>
            <person name="King R."/>
        </authorList>
    </citation>
    <scope>NUCLEOTIDE SEQUENCE</scope>
</reference>
<evidence type="ECO:0000256" key="5">
    <source>
        <dbReference type="ARBA" id="ARBA00023228"/>
    </source>
</evidence>
<keyword evidence="6" id="KW-0449">Lipoprotein</keyword>
<dbReference type="GO" id="GO:0030672">
    <property type="term" value="C:synaptic vesicle membrane"/>
    <property type="evidence" value="ECO:0007669"/>
    <property type="project" value="TreeGrafter"/>
</dbReference>
<protein>
    <recommendedName>
        <fullName evidence="3">BLOC-1-related complex subunit 5</fullName>
    </recommendedName>
</protein>
<organism evidence="8 9">
    <name type="scientific">Chironomus riparius</name>
    <dbReference type="NCBI Taxonomy" id="315576"/>
    <lineage>
        <taxon>Eukaryota</taxon>
        <taxon>Metazoa</taxon>
        <taxon>Ecdysozoa</taxon>
        <taxon>Arthropoda</taxon>
        <taxon>Hexapoda</taxon>
        <taxon>Insecta</taxon>
        <taxon>Pterygota</taxon>
        <taxon>Neoptera</taxon>
        <taxon>Endopterygota</taxon>
        <taxon>Diptera</taxon>
        <taxon>Nematocera</taxon>
        <taxon>Chironomoidea</taxon>
        <taxon>Chironomidae</taxon>
        <taxon>Chironominae</taxon>
        <taxon>Chironomus</taxon>
    </lineage>
</organism>
<dbReference type="InterPro" id="IPR018780">
    <property type="entry name" value="TBORCS5"/>
</dbReference>
<evidence type="ECO:0000256" key="7">
    <source>
        <dbReference type="SAM" id="MobiDB-lite"/>
    </source>
</evidence>
<dbReference type="GO" id="GO:1903744">
    <property type="term" value="P:positive regulation of anterograde synaptic vesicle transport"/>
    <property type="evidence" value="ECO:0007669"/>
    <property type="project" value="TreeGrafter"/>
</dbReference>
<dbReference type="PANTHER" id="PTHR31634:SF2">
    <property type="entry name" value="BLOC-1-RELATED COMPLEX SUBUNIT 5"/>
    <property type="match status" value="1"/>
</dbReference>
<feature type="compositionally biased region" description="Basic residues" evidence="7">
    <location>
        <begin position="103"/>
        <end position="112"/>
    </location>
</feature>
<dbReference type="CDD" id="cd22789">
    <property type="entry name" value="BORCS5-like"/>
    <property type="match status" value="1"/>
</dbReference>
<feature type="region of interest" description="Disordered" evidence="7">
    <location>
        <begin position="1"/>
        <end position="132"/>
    </location>
</feature>
<proteinExistence type="inferred from homology"/>
<dbReference type="GO" id="GO:0072384">
    <property type="term" value="P:organelle transport along microtubule"/>
    <property type="evidence" value="ECO:0007669"/>
    <property type="project" value="TreeGrafter"/>
</dbReference>
<sequence>MGSEQSQHASTGTAASGSTHSTPQRLNQRPASIATSDTLRLQRGYTIAGPPTSDNLNNSQLVDNSSTPPLDSRPTSPPMSVCSDSDLPYISYTDKPIGDSPKLRNKGQKFNKTRPAVNLRRQSTSAASSRGSKIATSGTMVVVNKGTAKDSGGVERDAEILRLQSIPMFLPVMRGTLTLPSYRDPEILERLQPNHVLNMCTRLQSHYNLCATKIAQDQEVINNKVKEVDQDVGKLLNKMIERQKQFSTYADAFSRVRQISQQLSRCNSLLNQNIELMESLNNVLDVDNRLEPFVWTTK</sequence>
<evidence type="ECO:0000256" key="4">
    <source>
        <dbReference type="ARBA" id="ARBA00023136"/>
    </source>
</evidence>
<dbReference type="PANTHER" id="PTHR31634">
    <property type="entry name" value="BLOC-1-RELATED COMPLEX SUBUNIT 5"/>
    <property type="match status" value="1"/>
</dbReference>
<dbReference type="GO" id="GO:0098574">
    <property type="term" value="C:cytoplasmic side of lysosomal membrane"/>
    <property type="evidence" value="ECO:0007669"/>
    <property type="project" value="TreeGrafter"/>
</dbReference>
<dbReference type="OrthoDB" id="10035640at2759"/>
<name>A0A9N9WR35_9DIPT</name>
<keyword evidence="9" id="KW-1185">Reference proteome</keyword>
<dbReference type="EMBL" id="OU895878">
    <property type="protein sequence ID" value="CAG9802557.1"/>
    <property type="molecule type" value="Genomic_DNA"/>
</dbReference>
<keyword evidence="5" id="KW-0458">Lysosome</keyword>
<reference evidence="8" key="1">
    <citation type="submission" date="2022-01" db="EMBL/GenBank/DDBJ databases">
        <authorList>
            <person name="King R."/>
        </authorList>
    </citation>
    <scope>NUCLEOTIDE SEQUENCE</scope>
</reference>
<feature type="compositionally biased region" description="Polar residues" evidence="7">
    <location>
        <begin position="52"/>
        <end position="69"/>
    </location>
</feature>
<accession>A0A9N9WR35</accession>
<feature type="compositionally biased region" description="Low complexity" evidence="7">
    <location>
        <begin position="1"/>
        <end position="22"/>
    </location>
</feature>
<feature type="compositionally biased region" description="Polar residues" evidence="7">
    <location>
        <begin position="23"/>
        <end position="39"/>
    </location>
</feature>
<gene>
    <name evidence="8" type="ORF">CHIRRI_LOCUS5464</name>
</gene>